<dbReference type="InterPro" id="IPR000244">
    <property type="entry name" value="Ribosomal_bL9"/>
</dbReference>
<evidence type="ECO:0000256" key="2">
    <source>
        <dbReference type="ARBA" id="ARBA00022730"/>
    </source>
</evidence>
<dbReference type="EMBL" id="JBFSHR010000021">
    <property type="protein sequence ID" value="MEX6429658.1"/>
    <property type="molecule type" value="Genomic_DNA"/>
</dbReference>
<comment type="caution">
    <text evidence="9">The sequence shown here is derived from an EMBL/GenBank/DDBJ whole genome shotgun (WGS) entry which is preliminary data.</text>
</comment>
<evidence type="ECO:0000313" key="10">
    <source>
        <dbReference type="Proteomes" id="UP001560267"/>
    </source>
</evidence>
<dbReference type="Gene3D" id="3.10.430.100">
    <property type="entry name" value="Ribosomal protein L9, C-terminal domain"/>
    <property type="match status" value="1"/>
</dbReference>
<keyword evidence="5 7" id="KW-0687">Ribonucleoprotein</keyword>
<reference evidence="9 10" key="1">
    <citation type="submission" date="2024-07" db="EMBL/GenBank/DDBJ databases">
        <title>Draft Genome Sequence of Ferrimicrobium acidiphilum Strain YE2023, Isolated from a Pulp of Bioleach Reactor.</title>
        <authorList>
            <person name="Elkina Y.A."/>
            <person name="Bulaeva A.G."/>
            <person name="Beletsky A.V."/>
            <person name="Mardanov A.V."/>
        </authorList>
    </citation>
    <scope>NUCLEOTIDE SEQUENCE [LARGE SCALE GENOMIC DNA]</scope>
    <source>
        <strain evidence="9 10">YE2023</strain>
    </source>
</reference>
<comment type="similarity">
    <text evidence="1 7">Belongs to the bacterial ribosomal protein bL9 family.</text>
</comment>
<dbReference type="InterPro" id="IPR020070">
    <property type="entry name" value="Ribosomal_bL9_N"/>
</dbReference>
<comment type="function">
    <text evidence="7">Binds to the 23S rRNA.</text>
</comment>
<dbReference type="GO" id="GO:0005840">
    <property type="term" value="C:ribosome"/>
    <property type="evidence" value="ECO:0007669"/>
    <property type="project" value="UniProtKB-KW"/>
</dbReference>
<feature type="domain" description="Ribosomal protein L9" evidence="8">
    <location>
        <begin position="13"/>
        <end position="40"/>
    </location>
</feature>
<evidence type="ECO:0000256" key="7">
    <source>
        <dbReference type="HAMAP-Rule" id="MF_00503"/>
    </source>
</evidence>
<evidence type="ECO:0000256" key="6">
    <source>
        <dbReference type="ARBA" id="ARBA00035292"/>
    </source>
</evidence>
<protein>
    <recommendedName>
        <fullName evidence="6 7">Large ribosomal subunit protein bL9</fullName>
    </recommendedName>
</protein>
<dbReference type="NCBIfam" id="TIGR00158">
    <property type="entry name" value="L9"/>
    <property type="match status" value="1"/>
</dbReference>
<dbReference type="Proteomes" id="UP001560267">
    <property type="component" value="Unassembled WGS sequence"/>
</dbReference>
<dbReference type="PROSITE" id="PS00651">
    <property type="entry name" value="RIBOSOMAL_L9"/>
    <property type="match status" value="1"/>
</dbReference>
<dbReference type="InterPro" id="IPR036791">
    <property type="entry name" value="Ribosomal_bL9_C_sf"/>
</dbReference>
<dbReference type="InterPro" id="IPR036935">
    <property type="entry name" value="Ribosomal_bL9_N_sf"/>
</dbReference>
<dbReference type="Gene3D" id="3.40.5.10">
    <property type="entry name" value="Ribosomal protein L9, N-terminal domain"/>
    <property type="match status" value="1"/>
</dbReference>
<name>A0ABV3Y556_9ACTN</name>
<dbReference type="SUPFAM" id="SSF55658">
    <property type="entry name" value="L9 N-domain-like"/>
    <property type="match status" value="1"/>
</dbReference>
<dbReference type="SUPFAM" id="SSF55653">
    <property type="entry name" value="Ribosomal protein L9 C-domain"/>
    <property type="match status" value="1"/>
</dbReference>
<dbReference type="Pfam" id="PF03948">
    <property type="entry name" value="Ribosomal_L9_C"/>
    <property type="match status" value="1"/>
</dbReference>
<organism evidence="9 10">
    <name type="scientific">Ferrimicrobium acidiphilum</name>
    <dbReference type="NCBI Taxonomy" id="121039"/>
    <lineage>
        <taxon>Bacteria</taxon>
        <taxon>Bacillati</taxon>
        <taxon>Actinomycetota</taxon>
        <taxon>Acidimicrobiia</taxon>
        <taxon>Acidimicrobiales</taxon>
        <taxon>Acidimicrobiaceae</taxon>
        <taxon>Ferrimicrobium</taxon>
    </lineage>
</organism>
<evidence type="ECO:0000256" key="3">
    <source>
        <dbReference type="ARBA" id="ARBA00022884"/>
    </source>
</evidence>
<keyword evidence="10" id="KW-1185">Reference proteome</keyword>
<accession>A0ABV3Y556</accession>
<dbReference type="Pfam" id="PF01281">
    <property type="entry name" value="Ribosomal_L9_N"/>
    <property type="match status" value="1"/>
</dbReference>
<evidence type="ECO:0000259" key="8">
    <source>
        <dbReference type="PROSITE" id="PS00651"/>
    </source>
</evidence>
<evidence type="ECO:0000256" key="4">
    <source>
        <dbReference type="ARBA" id="ARBA00022980"/>
    </source>
</evidence>
<dbReference type="PANTHER" id="PTHR21368">
    <property type="entry name" value="50S RIBOSOMAL PROTEIN L9"/>
    <property type="match status" value="1"/>
</dbReference>
<evidence type="ECO:0000313" key="9">
    <source>
        <dbReference type="EMBL" id="MEX6429658.1"/>
    </source>
</evidence>
<evidence type="ECO:0000256" key="5">
    <source>
        <dbReference type="ARBA" id="ARBA00023274"/>
    </source>
</evidence>
<sequence>MELVLRESVTGLGRRGDYVKVADGYARNYLLPKGLALVATPKVAAQAEAMRKASAEKHQRELEAASELASQLVALEISLAKRASKDGKLFGSVTTGEVAERVSELAGVVIDRHQVNMSEPIKTTGTFSVPIRLHPEVEVAINVEVIAES</sequence>
<keyword evidence="4 7" id="KW-0689">Ribosomal protein</keyword>
<keyword evidence="2 7" id="KW-0699">rRNA-binding</keyword>
<dbReference type="RefSeq" id="WP_298387819.1">
    <property type="nucleotide sequence ID" value="NZ_JBFSHR010000021.1"/>
</dbReference>
<dbReference type="InterPro" id="IPR009027">
    <property type="entry name" value="Ribosomal_bL9/RNase_H1_N"/>
</dbReference>
<dbReference type="HAMAP" id="MF_00503">
    <property type="entry name" value="Ribosomal_bL9"/>
    <property type="match status" value="1"/>
</dbReference>
<evidence type="ECO:0000256" key="1">
    <source>
        <dbReference type="ARBA" id="ARBA00010605"/>
    </source>
</evidence>
<proteinExistence type="inferred from homology"/>
<dbReference type="InterPro" id="IPR020069">
    <property type="entry name" value="Ribosomal_bL9_C"/>
</dbReference>
<keyword evidence="3 7" id="KW-0694">RNA-binding</keyword>
<gene>
    <name evidence="7 9" type="primary">rplI</name>
    <name evidence="9" type="ORF">AB6A68_07370</name>
</gene>
<dbReference type="InterPro" id="IPR020594">
    <property type="entry name" value="Ribosomal_bL9_bac/chp"/>
</dbReference>